<evidence type="ECO:0000313" key="3">
    <source>
        <dbReference type="Proteomes" id="UP001610563"/>
    </source>
</evidence>
<keyword evidence="1" id="KW-1133">Transmembrane helix</keyword>
<keyword evidence="3" id="KW-1185">Reference proteome</keyword>
<evidence type="ECO:0000256" key="1">
    <source>
        <dbReference type="SAM" id="Phobius"/>
    </source>
</evidence>
<keyword evidence="1" id="KW-0472">Membrane</keyword>
<sequence>MAPRRSDLKPRRQLQRRSTLLDPEQAIGITAKDGAKIDGVTRNHGDYAPRRTCWTLDADKIVAKLRAHETLKLMEGYTLTGLPRFNDLVMYNVSEAEQDELWSKETHRLVDIVNAAKPLELEGLDKWFGAANQEGYNQLDKLATQLLHAFYITFQDNEVLLLDHAPQTANTSTFRAVKHNLLTHYGPNATTQKLEGATRLTSNNDVCIQAVVNYLTGSLVQVLVRAAEADFWDEHCLIAVAKLAAKLKVVALDLPKAAAISMAAEREWQSRVRRNLSADFPPPDDKAEQTTRNIHLTALLVESVHQGYRYFRIMDAFYQSIGVLLQKILKMLRSNDDVTTNSDVFETSSIMYDTGFRGRRSILCQERSGAIGASGHRGEVHCADFASEVCLDAFENLQRQLPGLESTVSEQPYTLVYWKWTELSPIGDIASDISTKKLRTGEMKLRSMRHVITVLIPYTMACGEFACQLRIMIANAKRVVDPIYRVRLCTEVRFLAAFLVRTSTYNQPTDSEVTSVWESSISQQRALAGRSLVSHPRPQPYEHDELCNILRTENIRTATGLDQLETWTIDEKSITIPYRRYCYGSLGVCATLVSGGLAIGLTVERRINGVDPFNISIFCWTLAAFLALLLKSIRVENWPWRDFLRGRVVCRSVSEVRDVAGMEPQLLLSILLILEMQVMLSKRGRFCVLFAQKEDDGFLVDIPITTKAMNDGGCFFAKVVTDAGPALVCVRAPWGRSYTNVEPYESNSRGEEASCSKMEDAWKWGKGDKEHPLYQLSTNSLAWARVVGLFCKDAYF</sequence>
<protein>
    <submittedName>
        <fullName evidence="2">Uncharacterized protein</fullName>
    </submittedName>
</protein>
<comment type="caution">
    <text evidence="2">The sequence shown here is derived from an EMBL/GenBank/DDBJ whole genome shotgun (WGS) entry which is preliminary data.</text>
</comment>
<organism evidence="2 3">
    <name type="scientific">Aspergillus keveii</name>
    <dbReference type="NCBI Taxonomy" id="714993"/>
    <lineage>
        <taxon>Eukaryota</taxon>
        <taxon>Fungi</taxon>
        <taxon>Dikarya</taxon>
        <taxon>Ascomycota</taxon>
        <taxon>Pezizomycotina</taxon>
        <taxon>Eurotiomycetes</taxon>
        <taxon>Eurotiomycetidae</taxon>
        <taxon>Eurotiales</taxon>
        <taxon>Aspergillaceae</taxon>
        <taxon>Aspergillus</taxon>
        <taxon>Aspergillus subgen. Nidulantes</taxon>
    </lineage>
</organism>
<feature type="transmembrane region" description="Helical" evidence="1">
    <location>
        <begin position="613"/>
        <end position="630"/>
    </location>
</feature>
<reference evidence="2 3" key="1">
    <citation type="submission" date="2024-07" db="EMBL/GenBank/DDBJ databases">
        <title>Section-level genome sequencing and comparative genomics of Aspergillus sections Usti and Cavernicolus.</title>
        <authorList>
            <consortium name="Lawrence Berkeley National Laboratory"/>
            <person name="Nybo J.L."/>
            <person name="Vesth T.C."/>
            <person name="Theobald S."/>
            <person name="Frisvad J.C."/>
            <person name="Larsen T.O."/>
            <person name="Kjaerboelling I."/>
            <person name="Rothschild-Mancinelli K."/>
            <person name="Lyhne E.K."/>
            <person name="Kogle M.E."/>
            <person name="Barry K."/>
            <person name="Clum A."/>
            <person name="Na H."/>
            <person name="Ledsgaard L."/>
            <person name="Lin J."/>
            <person name="Lipzen A."/>
            <person name="Kuo A."/>
            <person name="Riley R."/>
            <person name="Mondo S."/>
            <person name="Labutti K."/>
            <person name="Haridas S."/>
            <person name="Pangalinan J."/>
            <person name="Salamov A.A."/>
            <person name="Simmons B.A."/>
            <person name="Magnuson J.K."/>
            <person name="Chen J."/>
            <person name="Drula E."/>
            <person name="Henrissat B."/>
            <person name="Wiebenga A."/>
            <person name="Lubbers R.J."/>
            <person name="Gomes A.C."/>
            <person name="Makela M.R."/>
            <person name="Stajich J."/>
            <person name="Grigoriev I.V."/>
            <person name="Mortensen U.H."/>
            <person name="De Vries R.P."/>
            <person name="Baker S.E."/>
            <person name="Andersen M.R."/>
        </authorList>
    </citation>
    <scope>NUCLEOTIDE SEQUENCE [LARGE SCALE GENOMIC DNA]</scope>
    <source>
        <strain evidence="2 3">CBS 209.92</strain>
    </source>
</reference>
<dbReference type="EMBL" id="JBFTWV010000133">
    <property type="protein sequence ID" value="KAL2785795.1"/>
    <property type="molecule type" value="Genomic_DNA"/>
</dbReference>
<accession>A0ABR4FRC3</accession>
<dbReference type="Proteomes" id="UP001610563">
    <property type="component" value="Unassembled WGS sequence"/>
</dbReference>
<name>A0ABR4FRC3_9EURO</name>
<proteinExistence type="predicted"/>
<evidence type="ECO:0000313" key="2">
    <source>
        <dbReference type="EMBL" id="KAL2785795.1"/>
    </source>
</evidence>
<keyword evidence="1" id="KW-0812">Transmembrane</keyword>
<feature type="transmembrane region" description="Helical" evidence="1">
    <location>
        <begin position="581"/>
        <end position="601"/>
    </location>
</feature>
<gene>
    <name evidence="2" type="ORF">BJX66DRAFT_49557</name>
</gene>